<organism evidence="1 2">
    <name type="scientific">Crucibulum laeve</name>
    <dbReference type="NCBI Taxonomy" id="68775"/>
    <lineage>
        <taxon>Eukaryota</taxon>
        <taxon>Fungi</taxon>
        <taxon>Dikarya</taxon>
        <taxon>Basidiomycota</taxon>
        <taxon>Agaricomycotina</taxon>
        <taxon>Agaricomycetes</taxon>
        <taxon>Agaricomycetidae</taxon>
        <taxon>Agaricales</taxon>
        <taxon>Agaricineae</taxon>
        <taxon>Nidulariaceae</taxon>
        <taxon>Crucibulum</taxon>
    </lineage>
</organism>
<evidence type="ECO:0000313" key="2">
    <source>
        <dbReference type="Proteomes" id="UP000308652"/>
    </source>
</evidence>
<proteinExistence type="predicted"/>
<dbReference type="InterPro" id="IPR059179">
    <property type="entry name" value="MLKL-like_MCAfunc"/>
</dbReference>
<dbReference type="AlphaFoldDB" id="A0A5C3M747"/>
<accession>A0A5C3M747</accession>
<name>A0A5C3M747_9AGAR</name>
<keyword evidence="2" id="KW-1185">Reference proteome</keyword>
<gene>
    <name evidence="1" type="ORF">BDQ12DRAFT_456013</name>
</gene>
<reference evidence="1 2" key="1">
    <citation type="journal article" date="2019" name="Nat. Ecol. Evol.">
        <title>Megaphylogeny resolves global patterns of mushroom evolution.</title>
        <authorList>
            <person name="Varga T."/>
            <person name="Krizsan K."/>
            <person name="Foldi C."/>
            <person name="Dima B."/>
            <person name="Sanchez-Garcia M."/>
            <person name="Sanchez-Ramirez S."/>
            <person name="Szollosi G.J."/>
            <person name="Szarkandi J.G."/>
            <person name="Papp V."/>
            <person name="Albert L."/>
            <person name="Andreopoulos W."/>
            <person name="Angelini C."/>
            <person name="Antonin V."/>
            <person name="Barry K.W."/>
            <person name="Bougher N.L."/>
            <person name="Buchanan P."/>
            <person name="Buyck B."/>
            <person name="Bense V."/>
            <person name="Catcheside P."/>
            <person name="Chovatia M."/>
            <person name="Cooper J."/>
            <person name="Damon W."/>
            <person name="Desjardin D."/>
            <person name="Finy P."/>
            <person name="Geml J."/>
            <person name="Haridas S."/>
            <person name="Hughes K."/>
            <person name="Justo A."/>
            <person name="Karasinski D."/>
            <person name="Kautmanova I."/>
            <person name="Kiss B."/>
            <person name="Kocsube S."/>
            <person name="Kotiranta H."/>
            <person name="LaButti K.M."/>
            <person name="Lechner B.E."/>
            <person name="Liimatainen K."/>
            <person name="Lipzen A."/>
            <person name="Lukacs Z."/>
            <person name="Mihaltcheva S."/>
            <person name="Morgado L.N."/>
            <person name="Niskanen T."/>
            <person name="Noordeloos M.E."/>
            <person name="Ohm R.A."/>
            <person name="Ortiz-Santana B."/>
            <person name="Ovrebo C."/>
            <person name="Racz N."/>
            <person name="Riley R."/>
            <person name="Savchenko A."/>
            <person name="Shiryaev A."/>
            <person name="Soop K."/>
            <person name="Spirin V."/>
            <person name="Szebenyi C."/>
            <person name="Tomsovsky M."/>
            <person name="Tulloss R.E."/>
            <person name="Uehling J."/>
            <person name="Grigoriev I.V."/>
            <person name="Vagvolgyi C."/>
            <person name="Papp T."/>
            <person name="Martin F.M."/>
            <person name="Miettinen O."/>
            <person name="Hibbett D.S."/>
            <person name="Nagy L.G."/>
        </authorList>
    </citation>
    <scope>NUCLEOTIDE SEQUENCE [LARGE SCALE GENOMIC DNA]</scope>
    <source>
        <strain evidence="1 2">CBS 166.37</strain>
    </source>
</reference>
<protein>
    <submittedName>
        <fullName evidence="1">Uncharacterized protein</fullName>
    </submittedName>
</protein>
<dbReference type="Gene3D" id="1.20.930.20">
    <property type="entry name" value="Adaptor protein Cbl, N-terminal domain"/>
    <property type="match status" value="1"/>
</dbReference>
<dbReference type="Proteomes" id="UP000308652">
    <property type="component" value="Unassembled WGS sequence"/>
</dbReference>
<evidence type="ECO:0000313" key="1">
    <source>
        <dbReference type="EMBL" id="TFK40513.1"/>
    </source>
</evidence>
<dbReference type="CDD" id="cd21037">
    <property type="entry name" value="MLKL_NTD"/>
    <property type="match status" value="1"/>
</dbReference>
<dbReference type="GO" id="GO:0007166">
    <property type="term" value="P:cell surface receptor signaling pathway"/>
    <property type="evidence" value="ECO:0007669"/>
    <property type="project" value="InterPro"/>
</dbReference>
<dbReference type="OrthoDB" id="3056038at2759"/>
<sequence length="162" mass="17773">MSSKDDHTLHSRYKVELLEGLRTTLSVVKDAAGNVGVPGLQAGIGGLGVIIDAGLTLLDNSESAERLLQRISELDAVIQNVKGTTEEHIPQAVFARLNRLSQQWQIKGEEIQALQSRSIARRFFGSKKDADAIQMCMNSISESIHAFNVCIIHFSLLIIIHV</sequence>
<dbReference type="EMBL" id="ML213596">
    <property type="protein sequence ID" value="TFK40513.1"/>
    <property type="molecule type" value="Genomic_DNA"/>
</dbReference>
<dbReference type="InterPro" id="IPR036537">
    <property type="entry name" value="Adaptor_Cbl_N_dom_sf"/>
</dbReference>